<dbReference type="GO" id="GO:0000146">
    <property type="term" value="F:microfilament motor activity"/>
    <property type="evidence" value="ECO:0007669"/>
    <property type="project" value="TreeGrafter"/>
</dbReference>
<dbReference type="Gene3D" id="1.10.10.820">
    <property type="match status" value="1"/>
</dbReference>
<reference evidence="10 11" key="2">
    <citation type="submission" date="2018-08" db="EMBL/GenBank/DDBJ databases">
        <authorList>
            <person name="Laetsch R D."/>
            <person name="Stevens L."/>
            <person name="Kumar S."/>
            <person name="Blaxter L. M."/>
        </authorList>
    </citation>
    <scope>NUCLEOTIDE SEQUENCE [LARGE SCALE GENOMIC DNA]</scope>
</reference>
<evidence type="ECO:0000259" key="9">
    <source>
        <dbReference type="PROSITE" id="PS51844"/>
    </source>
</evidence>
<dbReference type="PRINTS" id="PR00193">
    <property type="entry name" value="MYOSINHEAVY"/>
</dbReference>
<evidence type="ECO:0000256" key="3">
    <source>
        <dbReference type="ARBA" id="ARBA00022840"/>
    </source>
</evidence>
<dbReference type="GO" id="GO:0030048">
    <property type="term" value="P:actin filament-based movement"/>
    <property type="evidence" value="ECO:0007669"/>
    <property type="project" value="TreeGrafter"/>
</dbReference>
<dbReference type="CDD" id="cd21759">
    <property type="entry name" value="CBD_MYO6-like"/>
    <property type="match status" value="1"/>
</dbReference>
<feature type="binding site" evidence="7">
    <location>
        <begin position="113"/>
        <end position="120"/>
    </location>
    <ligand>
        <name>ATP</name>
        <dbReference type="ChEBI" id="CHEBI:30616"/>
    </ligand>
</feature>
<dbReference type="PANTHER" id="PTHR13140">
    <property type="entry name" value="MYOSIN"/>
    <property type="match status" value="1"/>
</dbReference>
<evidence type="ECO:0000313" key="10">
    <source>
        <dbReference type="EMBL" id="VDK61597.1"/>
    </source>
</evidence>
<protein>
    <submittedName>
        <fullName evidence="12">Myosin motor domain-containing protein</fullName>
    </submittedName>
</protein>
<dbReference type="InterPro" id="IPR049016">
    <property type="entry name" value="MYO6_lever"/>
</dbReference>
<dbReference type="InterPro" id="IPR004009">
    <property type="entry name" value="SH3_Myosin"/>
</dbReference>
<dbReference type="CDD" id="cd01382">
    <property type="entry name" value="MYSc_Myo6"/>
    <property type="match status" value="1"/>
</dbReference>
<organism evidence="12">
    <name type="scientific">Onchocerca ochengi</name>
    <name type="common">Filarial nematode worm</name>
    <dbReference type="NCBI Taxonomy" id="42157"/>
    <lineage>
        <taxon>Eukaryota</taxon>
        <taxon>Metazoa</taxon>
        <taxon>Ecdysozoa</taxon>
        <taxon>Nematoda</taxon>
        <taxon>Chromadorea</taxon>
        <taxon>Rhabditida</taxon>
        <taxon>Spirurina</taxon>
        <taxon>Spiruromorpha</taxon>
        <taxon>Filarioidea</taxon>
        <taxon>Onchocercidae</taxon>
        <taxon>Onchocerca</taxon>
    </lineage>
</organism>
<feature type="domain" description="Myosin motor" evidence="8">
    <location>
        <begin position="1"/>
        <end position="700"/>
    </location>
</feature>
<evidence type="ECO:0000256" key="5">
    <source>
        <dbReference type="ARBA" id="ARBA00023175"/>
    </source>
</evidence>
<dbReference type="Gene3D" id="6.10.220.10">
    <property type="match status" value="1"/>
</dbReference>
<dbReference type="WBParaSite" id="nOo.2.0.1.t00191-RA">
    <property type="protein sequence ID" value="nOo.2.0.1.t00191-RA"/>
    <property type="gene ID" value="nOo.2.0.1.g00191"/>
</dbReference>
<evidence type="ECO:0000256" key="2">
    <source>
        <dbReference type="ARBA" id="ARBA00022741"/>
    </source>
</evidence>
<name>A0A182DX21_ONCOC</name>
<dbReference type="GO" id="GO:0005524">
    <property type="term" value="F:ATP binding"/>
    <property type="evidence" value="ECO:0007669"/>
    <property type="project" value="UniProtKB-UniRule"/>
</dbReference>
<dbReference type="PROSITE" id="PS51844">
    <property type="entry name" value="SH3_LIKE"/>
    <property type="match status" value="1"/>
</dbReference>
<keyword evidence="11" id="KW-1185">Reference proteome</keyword>
<dbReference type="SUPFAM" id="SSF52540">
    <property type="entry name" value="P-loop containing nucleoside triphosphate hydrolases"/>
    <property type="match status" value="1"/>
</dbReference>
<dbReference type="Pfam" id="PF00063">
    <property type="entry name" value="Myosin_head"/>
    <property type="match status" value="1"/>
</dbReference>
<dbReference type="GO" id="GO:0016459">
    <property type="term" value="C:myosin complex"/>
    <property type="evidence" value="ECO:0007669"/>
    <property type="project" value="UniProtKB-KW"/>
</dbReference>
<proteinExistence type="inferred from homology"/>
<keyword evidence="4 7" id="KW-0518">Myosin</keyword>
<dbReference type="Gene3D" id="1.20.58.530">
    <property type="match status" value="1"/>
</dbReference>
<dbReference type="STRING" id="42157.A0A182DX21"/>
<dbReference type="AlphaFoldDB" id="A0A182DX21"/>
<dbReference type="EMBL" id="UYRW01000016">
    <property type="protein sequence ID" value="VDK61597.1"/>
    <property type="molecule type" value="Genomic_DNA"/>
</dbReference>
<feature type="domain" description="Myosin N-terminal SH3-like" evidence="9">
    <location>
        <begin position="7"/>
        <end position="57"/>
    </location>
</feature>
<dbReference type="Gene3D" id="3.30.70.1590">
    <property type="match status" value="1"/>
</dbReference>
<dbReference type="Proteomes" id="UP000271087">
    <property type="component" value="Unassembled WGS sequence"/>
</dbReference>
<dbReference type="InterPro" id="IPR027417">
    <property type="entry name" value="P-loop_NTPase"/>
</dbReference>
<evidence type="ECO:0000313" key="12">
    <source>
        <dbReference type="WBParaSite" id="nOo.2.0.1.t00191-RA"/>
    </source>
</evidence>
<dbReference type="InterPro" id="IPR036114">
    <property type="entry name" value="MYSc_Myo6"/>
</dbReference>
<keyword evidence="6 7" id="KW-0009">Actin-binding</keyword>
<dbReference type="InterPro" id="IPR036961">
    <property type="entry name" value="Kinesin_motor_dom_sf"/>
</dbReference>
<dbReference type="Gene3D" id="3.40.850.10">
    <property type="entry name" value="Kinesin motor domain"/>
    <property type="match status" value="2"/>
</dbReference>
<dbReference type="PANTHER" id="PTHR13140:SF745">
    <property type="entry name" value="UNCONVENTIONAL MYOSIN-VI"/>
    <property type="match status" value="1"/>
</dbReference>
<keyword evidence="5 7" id="KW-0505">Motor protein</keyword>
<accession>A0A182DX21</accession>
<dbReference type="Pfam" id="PF21521">
    <property type="entry name" value="MYO6_lever"/>
    <property type="match status" value="1"/>
</dbReference>
<comment type="similarity">
    <text evidence="1 7">Belongs to the TRAFAC class myosin-kinesin ATPase superfamily. Myosin family.</text>
</comment>
<evidence type="ECO:0000313" key="11">
    <source>
        <dbReference type="Proteomes" id="UP000271087"/>
    </source>
</evidence>
<dbReference type="InterPro" id="IPR008989">
    <property type="entry name" value="Myosin_S1_N"/>
</dbReference>
<dbReference type="GO" id="GO:0005886">
    <property type="term" value="C:plasma membrane"/>
    <property type="evidence" value="ECO:0007669"/>
    <property type="project" value="TreeGrafter"/>
</dbReference>
<dbReference type="PROSITE" id="PS51456">
    <property type="entry name" value="MYOSIN_MOTOR"/>
    <property type="match status" value="1"/>
</dbReference>
<keyword evidence="3 7" id="KW-0067">ATP-binding</keyword>
<gene>
    <name evidence="10" type="ORF">NOO_LOCUS191</name>
</gene>
<evidence type="ECO:0000259" key="8">
    <source>
        <dbReference type="PROSITE" id="PS51456"/>
    </source>
</evidence>
<dbReference type="GO" id="GO:0007015">
    <property type="term" value="P:actin filament organization"/>
    <property type="evidence" value="ECO:0007669"/>
    <property type="project" value="TreeGrafter"/>
</dbReference>
<dbReference type="Gene3D" id="1.20.120.720">
    <property type="entry name" value="Myosin VI head, motor domain, U50 subdomain"/>
    <property type="match status" value="1"/>
</dbReference>
<reference evidence="12" key="1">
    <citation type="submission" date="2016-06" db="UniProtKB">
        <authorList>
            <consortium name="WormBaseParasite"/>
        </authorList>
    </citation>
    <scope>IDENTIFICATION</scope>
</reference>
<evidence type="ECO:0000256" key="1">
    <source>
        <dbReference type="ARBA" id="ARBA00008314"/>
    </source>
</evidence>
<dbReference type="PROSITE" id="PS50096">
    <property type="entry name" value="IQ"/>
    <property type="match status" value="1"/>
</dbReference>
<evidence type="ECO:0000256" key="7">
    <source>
        <dbReference type="PROSITE-ProRule" id="PRU00782"/>
    </source>
</evidence>
<dbReference type="FunFam" id="3.30.70.1590:FF:000002">
    <property type="entry name" value="unconventional myosin-VI isoform X1"/>
    <property type="match status" value="1"/>
</dbReference>
<evidence type="ECO:0000256" key="6">
    <source>
        <dbReference type="ARBA" id="ARBA00023203"/>
    </source>
</evidence>
<feature type="region of interest" description="Actin-binding" evidence="7">
    <location>
        <begin position="580"/>
        <end position="602"/>
    </location>
</feature>
<dbReference type="Gene3D" id="2.30.30.360">
    <property type="entry name" value="Myosin S1 fragment, N-terminal"/>
    <property type="match status" value="1"/>
</dbReference>
<dbReference type="SMART" id="SM00242">
    <property type="entry name" value="MYSc"/>
    <property type="match status" value="1"/>
</dbReference>
<dbReference type="InterPro" id="IPR001609">
    <property type="entry name" value="Myosin_head_motor_dom-like"/>
</dbReference>
<sequence>MNGTRETFGRLVWAPDPKDGFRLCKLRDIGRETMSVELIDDGLVISARYDEIFPAEEDQKKNVDDNCSLMYLNEATLLNNCRLRYAQKQIYVTDNAYRDMKRTKHSQSIIVSGESGAGKTESQKYILRYLCESWGSTAGPIEQRLLETNPILEAFGNAKTLRNNNSSRFGKFNSVGGGFISHYLLEKSRICRQLENERNYHIFYQLIAGADEQMAKRLQLKPPSCFKDSDLHDELLDDYADFQRLLKGLRSIGFDTQELNTIFDIVGAILHLGDVHFVENIEDTKGGCMIEPSSNLSLHYAASLLGLDDYELKNGLTVRIMQPTKGGVKGTIIRVPLKSHEASAARDALAKAIYNKLFDAIVARINKCIPFSDSTSYIGVLDIAGFEFFTVNSFEQFCINYCNEKLQNFFNDRILKQEQELYAKEGLNVGRIDYSDNDDCIDLFERKVNGLLDLLDEEARLPKPSSHHFTMCAHQQLKNHFRLTTPRKSKLREHREMRDDEGLLIRHFAGSVCYQTSLFLEKNNDALHTSLELLLDSSNAPFFRSLFSTNNNKSQNDIRKKSFSNKLTFASVSNKFRAQLIELLKKLHLTNTSFVRCIKPNSKMEPGKFEGAMILSQLKCAGMTSVLKLMQEGYPSRISFAELYKMYEKILPSKLARLDPRLFCKCLFHALGLNETDFKFGQTKVFFRPGKFAEFDQMLRQDPVHMENLIKKVQTWLLHMQWKKVQYGVLSCIKLRNKILWRAAQFTQIQSALRGYLARKIHRPRLQIYHRTNMLRERITELEKMLNHLSSISRSEWSSVIKSINVEIEQLLRDIKASCSHLFFSVFYKIVKATASVLTDILSYAMLTIITSAYIQLCQNFNTQIASLIPQPYHIRLLYNYNHLPYAFLLNITSVLDITPMPIIETRAILP</sequence>
<keyword evidence="2 7" id="KW-0547">Nucleotide-binding</keyword>
<dbReference type="OrthoDB" id="6108017at2759"/>
<evidence type="ECO:0000256" key="4">
    <source>
        <dbReference type="ARBA" id="ARBA00023123"/>
    </source>
</evidence>
<dbReference type="GO" id="GO:0051015">
    <property type="term" value="F:actin filament binding"/>
    <property type="evidence" value="ECO:0007669"/>
    <property type="project" value="InterPro"/>
</dbReference>
<dbReference type="GO" id="GO:0030139">
    <property type="term" value="C:endocytic vesicle"/>
    <property type="evidence" value="ECO:0007669"/>
    <property type="project" value="TreeGrafter"/>
</dbReference>